<dbReference type="InterPro" id="IPR013783">
    <property type="entry name" value="Ig-like_fold"/>
</dbReference>
<dbReference type="NCBIfam" id="TIGR01451">
    <property type="entry name" value="B_ant_repeat"/>
    <property type="match status" value="4"/>
</dbReference>
<dbReference type="PANTHER" id="PTHR34819:SF3">
    <property type="entry name" value="CELL SURFACE PROTEIN"/>
    <property type="match status" value="1"/>
</dbReference>
<organism evidence="3 4">
    <name type="scientific">Uabimicrobium amorphum</name>
    <dbReference type="NCBI Taxonomy" id="2596890"/>
    <lineage>
        <taxon>Bacteria</taxon>
        <taxon>Pseudomonadati</taxon>
        <taxon>Planctomycetota</taxon>
        <taxon>Candidatus Uabimicrobiia</taxon>
        <taxon>Candidatus Uabimicrobiales</taxon>
        <taxon>Candidatus Uabimicrobiaceae</taxon>
        <taxon>Candidatus Uabimicrobium</taxon>
    </lineage>
</organism>
<dbReference type="EMBL" id="AP019860">
    <property type="protein sequence ID" value="BBM87717.1"/>
    <property type="molecule type" value="Genomic_DNA"/>
</dbReference>
<feature type="domain" description="DUF11" evidence="2">
    <location>
        <begin position="624"/>
        <end position="721"/>
    </location>
</feature>
<evidence type="ECO:0000259" key="2">
    <source>
        <dbReference type="Pfam" id="PF01345"/>
    </source>
</evidence>
<feature type="chain" id="PRO_5024966875" evidence="1">
    <location>
        <begin position="19"/>
        <end position="733"/>
    </location>
</feature>
<dbReference type="Pfam" id="PF01345">
    <property type="entry name" value="DUF11"/>
    <property type="match status" value="4"/>
</dbReference>
<feature type="domain" description="DUF11" evidence="2">
    <location>
        <begin position="387"/>
        <end position="476"/>
    </location>
</feature>
<accession>A0A5S9ITY0</accession>
<dbReference type="Proteomes" id="UP000326354">
    <property type="component" value="Chromosome"/>
</dbReference>
<evidence type="ECO:0000313" key="4">
    <source>
        <dbReference type="Proteomes" id="UP000326354"/>
    </source>
</evidence>
<feature type="domain" description="DUF11" evidence="2">
    <location>
        <begin position="273"/>
        <end position="369"/>
    </location>
</feature>
<dbReference type="InterPro" id="IPR047589">
    <property type="entry name" value="DUF11_rpt"/>
</dbReference>
<keyword evidence="1" id="KW-0732">Signal</keyword>
<dbReference type="InterPro" id="IPR001434">
    <property type="entry name" value="OmcB-like_DUF11"/>
</dbReference>
<feature type="domain" description="DUF11" evidence="2">
    <location>
        <begin position="495"/>
        <end position="599"/>
    </location>
</feature>
<protein>
    <submittedName>
        <fullName evidence="3">Large cysteine-rich periplasmic protein OmcB</fullName>
    </submittedName>
</protein>
<name>A0A5S9ITY0_UABAM</name>
<gene>
    <name evidence="3" type="ORF">UABAM_06132</name>
</gene>
<feature type="signal peptide" evidence="1">
    <location>
        <begin position="1"/>
        <end position="18"/>
    </location>
</feature>
<keyword evidence="4" id="KW-1185">Reference proteome</keyword>
<dbReference type="AlphaFoldDB" id="A0A5S9ITY0"/>
<proteinExistence type="predicted"/>
<dbReference type="InterPro" id="IPR051172">
    <property type="entry name" value="Chlamydia_OmcB"/>
</dbReference>
<dbReference type="Gene3D" id="2.60.40.10">
    <property type="entry name" value="Immunoglobulins"/>
    <property type="match status" value="4"/>
</dbReference>
<dbReference type="RefSeq" id="WP_173013662.1">
    <property type="nucleotide sequence ID" value="NZ_AP019860.1"/>
</dbReference>
<reference evidence="3 4" key="1">
    <citation type="submission" date="2019-08" db="EMBL/GenBank/DDBJ databases">
        <title>Complete genome sequence of Candidatus Uab amorphum.</title>
        <authorList>
            <person name="Shiratori T."/>
            <person name="Suzuki S."/>
            <person name="Kakizawa Y."/>
            <person name="Ishida K."/>
        </authorList>
    </citation>
    <scope>NUCLEOTIDE SEQUENCE [LARGE SCALE GENOMIC DNA]</scope>
    <source>
        <strain evidence="3 4">SRT547</strain>
    </source>
</reference>
<sequence length="733" mass="80195">MKRIVSALLMVFSVALFAQQPTRITIDPVAAVNPVKTQHTFVVTVYDENGNPLGGQKVEWILSRGNICVGDIVEHDDKGAIVDGQKVDKISNHYSVTYTNDGPKTLDFGNDNPNDDLNLTVGQTWCTITSPIEGETHVIAFCPGIKDASQHKVYAVKYWIDADIQWPVNAINRVGDPHTFTFKLIKASSRTPLPGYRVRWKLVEGGVPAYLNDSEENKEVEVQTNEEGEAKVTLTQINPDPGQNDIEIELRDPDGKLLAVRKVTKRWISPQMSIVKTGPAEGILNENVSYTITVTNSGEGEARDVKVLDTLPSGLAFESAQPEPAAVRGNKVRWNLGTLASNESKQINLVVKAKKTGKQVNKAQVRTDRGEGPAATAETLIGAPELYIVKTGQALARLGESPAYRITIKNRGSAPARNVIVKDQIPAGFKYRGRDTGKFALKWNVGTLQRNEERSFDYVLQTQQEGDFVNVAQAVSGGKVVHEARFTTKVVNPNITVKKRASGRVIFLNKTVVFTITVKNEGSGDARGVDVVDTLPSQLEYISSEPQGSFRPARGEQLATVRWQFPKLGAGESIDIKVTARGIAQVPRCINTVKVTSEGREVEDQAALRIQGVSAMHLSTYDTDDPVEVGQQTVYVITARNEGTSACTSVELKNTIPEEMEFVKAEGPGEFEFDETTRAVNFAAVAILQPGDKLTFKVVCRAIAEGSAKNTARLKYAEFDKPIIDEEGTSVYK</sequence>
<dbReference type="PANTHER" id="PTHR34819">
    <property type="entry name" value="LARGE CYSTEINE-RICH PERIPLASMIC PROTEIN OMCB"/>
    <property type="match status" value="1"/>
</dbReference>
<evidence type="ECO:0000256" key="1">
    <source>
        <dbReference type="SAM" id="SignalP"/>
    </source>
</evidence>
<evidence type="ECO:0000313" key="3">
    <source>
        <dbReference type="EMBL" id="BBM87717.1"/>
    </source>
</evidence>
<dbReference type="KEGG" id="uam:UABAM_06132"/>